<protein>
    <submittedName>
        <fullName evidence="1">Uncharacterized protein</fullName>
    </submittedName>
</protein>
<organism evidence="1 2">
    <name type="scientific">Oceanobacter antarcticus</name>
    <dbReference type="NCBI Taxonomy" id="3133425"/>
    <lineage>
        <taxon>Bacteria</taxon>
        <taxon>Pseudomonadati</taxon>
        <taxon>Pseudomonadota</taxon>
        <taxon>Gammaproteobacteria</taxon>
        <taxon>Oceanospirillales</taxon>
        <taxon>Oceanospirillaceae</taxon>
        <taxon>Oceanobacter</taxon>
    </lineage>
</organism>
<comment type="caution">
    <text evidence="1">The sequence shown here is derived from an EMBL/GenBank/DDBJ whole genome shotgun (WGS) entry which is preliminary data.</text>
</comment>
<proteinExistence type="predicted"/>
<keyword evidence="2" id="KW-1185">Reference proteome</keyword>
<accession>A0ABW8NEV7</accession>
<gene>
    <name evidence="1" type="ORF">WG929_03430</name>
</gene>
<dbReference type="Proteomes" id="UP001620597">
    <property type="component" value="Unassembled WGS sequence"/>
</dbReference>
<evidence type="ECO:0000313" key="2">
    <source>
        <dbReference type="Proteomes" id="UP001620597"/>
    </source>
</evidence>
<dbReference type="EMBL" id="JBBKTX010000003">
    <property type="protein sequence ID" value="MFK4751455.1"/>
    <property type="molecule type" value="Genomic_DNA"/>
</dbReference>
<name>A0ABW8NEV7_9GAMM</name>
<reference evidence="1 2" key="1">
    <citation type="submission" date="2024-03" db="EMBL/GenBank/DDBJ databases">
        <title>High-quality draft genome sequence of Oceanobacter sp. wDCs-4.</title>
        <authorList>
            <person name="Dong C."/>
        </authorList>
    </citation>
    <scope>NUCLEOTIDE SEQUENCE [LARGE SCALE GENOMIC DNA]</scope>
    <source>
        <strain evidence="2">wDCs-4</strain>
    </source>
</reference>
<evidence type="ECO:0000313" key="1">
    <source>
        <dbReference type="EMBL" id="MFK4751455.1"/>
    </source>
</evidence>
<sequence length="87" mass="10069">MKFSIKSRKIQQILTFSRPGNGYIFVDINSREGTLGSQICHGGRFMGSTITYFGDDQAEFEKICRNWYRKFLAENGEMYADYNEFGS</sequence>
<dbReference type="RefSeq" id="WP_416204912.1">
    <property type="nucleotide sequence ID" value="NZ_JBBKTX010000003.1"/>
</dbReference>